<evidence type="ECO:0000313" key="3">
    <source>
        <dbReference type="Proteomes" id="UP000177507"/>
    </source>
</evidence>
<dbReference type="Proteomes" id="UP000177507">
    <property type="component" value="Unassembled WGS sequence"/>
</dbReference>
<reference evidence="2 3" key="1">
    <citation type="journal article" date="2016" name="Nat. Commun.">
        <title>Thousands of microbial genomes shed light on interconnected biogeochemical processes in an aquifer system.</title>
        <authorList>
            <person name="Anantharaman K."/>
            <person name="Brown C.T."/>
            <person name="Hug L.A."/>
            <person name="Sharon I."/>
            <person name="Castelle C.J."/>
            <person name="Probst A.J."/>
            <person name="Thomas B.C."/>
            <person name="Singh A."/>
            <person name="Wilkins M.J."/>
            <person name="Karaoz U."/>
            <person name="Brodie E.L."/>
            <person name="Williams K.H."/>
            <person name="Hubbard S.S."/>
            <person name="Banfield J.F."/>
        </authorList>
    </citation>
    <scope>NUCLEOTIDE SEQUENCE [LARGE SCALE GENOMIC DNA]</scope>
</reference>
<name>A0A1F8EVA6_9BACT</name>
<comment type="caution">
    <text evidence="2">The sequence shown here is derived from an EMBL/GenBank/DDBJ whole genome shotgun (WGS) entry which is preliminary data.</text>
</comment>
<gene>
    <name evidence="2" type="ORF">A2831_02000</name>
</gene>
<evidence type="ECO:0000313" key="2">
    <source>
        <dbReference type="EMBL" id="OGN04791.1"/>
    </source>
</evidence>
<dbReference type="STRING" id="1802668.A2831_02000"/>
<proteinExistence type="predicted"/>
<dbReference type="InterPro" id="IPR021139">
    <property type="entry name" value="NYN"/>
</dbReference>
<dbReference type="AlphaFoldDB" id="A0A1F8EVA6"/>
<dbReference type="GO" id="GO:0004540">
    <property type="term" value="F:RNA nuclease activity"/>
    <property type="evidence" value="ECO:0007669"/>
    <property type="project" value="InterPro"/>
</dbReference>
<dbReference type="Pfam" id="PF01936">
    <property type="entry name" value="NYN"/>
    <property type="match status" value="1"/>
</dbReference>
<protein>
    <recommendedName>
        <fullName evidence="1">NYN domain-containing protein</fullName>
    </recommendedName>
</protein>
<feature type="domain" description="NYN" evidence="1">
    <location>
        <begin position="6"/>
        <end position="141"/>
    </location>
</feature>
<accession>A0A1F8EVA6</accession>
<organism evidence="2 3">
    <name type="scientific">Candidatus Yanofskybacteria bacterium RIFCSPHIGHO2_01_FULL_44_17</name>
    <dbReference type="NCBI Taxonomy" id="1802668"/>
    <lineage>
        <taxon>Bacteria</taxon>
        <taxon>Candidatus Yanofskyibacteriota</taxon>
    </lineage>
</organism>
<dbReference type="Gene3D" id="3.40.50.1010">
    <property type="entry name" value="5'-nuclease"/>
    <property type="match status" value="1"/>
</dbReference>
<sequence>MPGKKAIFIDSANLFHAGRVLGIGSFNFTRLMKFLVQDVGECHELHQRPKYVAAPHRLAVIRKILGAAGFEPVDSVSFQSKDDALIIKAISELPDGIEELVLVSADADYPECLRAAKLRGIRVYVVATDTLDAQNSNRSMVSESMKNEFIFVDIANFKDQVMQKAWVDRAGVDYTSGVAEDGGGVTSETQRSAQSRQLSRHAKNVCIELLLTDNPSTVAELWQELSVLIAKLSNLRVTAKVSVSGEVETSS</sequence>
<evidence type="ECO:0000259" key="1">
    <source>
        <dbReference type="Pfam" id="PF01936"/>
    </source>
</evidence>
<dbReference type="EMBL" id="MGJI01000017">
    <property type="protein sequence ID" value="OGN04791.1"/>
    <property type="molecule type" value="Genomic_DNA"/>
</dbReference>